<evidence type="ECO:0000259" key="3">
    <source>
        <dbReference type="Pfam" id="PF01557"/>
    </source>
</evidence>
<comment type="caution">
    <text evidence="4">The sequence shown here is derived from an EMBL/GenBank/DDBJ whole genome shotgun (WGS) entry which is preliminary data.</text>
</comment>
<dbReference type="RefSeq" id="WP_121901390.1">
    <property type="nucleotide sequence ID" value="NZ_REFW01000002.1"/>
</dbReference>
<proteinExistence type="inferred from homology"/>
<dbReference type="InterPro" id="IPR051121">
    <property type="entry name" value="FAH"/>
</dbReference>
<dbReference type="Proteomes" id="UP000275256">
    <property type="component" value="Unassembled WGS sequence"/>
</dbReference>
<sequence>MKLVRIGSIGRETPGVLVDDETFVDLSDVVVDFNEAFFRSGSLATLGELVAERIATNRSEPLDGRRFGAPIARPHQILCIGLNYSDHAAETGQAVPDEPILFTKSPNTLVGPDDDVVIPRGSEKTDWEVELGIVIGRHCSYLADEAEAAASIAGYVLVNDVSERAWQLERNGQWSKGKSAPTFNPAGPYLVTPDEIGDPLDLDMWLDIDGTRLQTGSTSRMVFSPTFIVHYLSQFMALEPGDLINTGTPPGVGMGQSPQFYLKGGEVMNLGITRLGTQTQHVIRHTDPAR</sequence>
<name>A0A3M0G4I2_9ACTN</name>
<dbReference type="EMBL" id="REFW01000002">
    <property type="protein sequence ID" value="RMB59910.1"/>
    <property type="molecule type" value="Genomic_DNA"/>
</dbReference>
<evidence type="ECO:0000256" key="1">
    <source>
        <dbReference type="ARBA" id="ARBA00010211"/>
    </source>
</evidence>
<protein>
    <submittedName>
        <fullName evidence="4">FAA hydrolase family protein</fullName>
    </submittedName>
</protein>
<evidence type="ECO:0000313" key="4">
    <source>
        <dbReference type="EMBL" id="RMB59910.1"/>
    </source>
</evidence>
<feature type="domain" description="Fumarylacetoacetase-like C-terminal" evidence="3">
    <location>
        <begin position="77"/>
        <end position="282"/>
    </location>
</feature>
<dbReference type="OrthoDB" id="9805307at2"/>
<keyword evidence="5" id="KW-1185">Reference proteome</keyword>
<keyword evidence="2" id="KW-0479">Metal-binding</keyword>
<accession>A0A3M0G4I2</accession>
<dbReference type="Pfam" id="PF01557">
    <property type="entry name" value="FAA_hydrolase"/>
    <property type="match status" value="1"/>
</dbReference>
<evidence type="ECO:0000256" key="2">
    <source>
        <dbReference type="ARBA" id="ARBA00022723"/>
    </source>
</evidence>
<dbReference type="PANTHER" id="PTHR42796">
    <property type="entry name" value="FUMARYLACETOACETATE HYDROLASE DOMAIN-CONTAINING PROTEIN 2A-RELATED"/>
    <property type="match status" value="1"/>
</dbReference>
<dbReference type="Gene3D" id="3.90.850.10">
    <property type="entry name" value="Fumarylacetoacetase-like, C-terminal domain"/>
    <property type="match status" value="1"/>
</dbReference>
<dbReference type="GO" id="GO:0019752">
    <property type="term" value="P:carboxylic acid metabolic process"/>
    <property type="evidence" value="ECO:0007669"/>
    <property type="project" value="UniProtKB-ARBA"/>
</dbReference>
<dbReference type="SUPFAM" id="SSF56529">
    <property type="entry name" value="FAH"/>
    <property type="match status" value="1"/>
</dbReference>
<dbReference type="GO" id="GO:0016853">
    <property type="term" value="F:isomerase activity"/>
    <property type="evidence" value="ECO:0007669"/>
    <property type="project" value="UniProtKB-ARBA"/>
</dbReference>
<dbReference type="InterPro" id="IPR011234">
    <property type="entry name" value="Fumarylacetoacetase-like_C"/>
</dbReference>
<dbReference type="AlphaFoldDB" id="A0A3M0G4I2"/>
<dbReference type="InterPro" id="IPR036663">
    <property type="entry name" value="Fumarylacetoacetase_C_sf"/>
</dbReference>
<dbReference type="GO" id="GO:0016787">
    <property type="term" value="F:hydrolase activity"/>
    <property type="evidence" value="ECO:0007669"/>
    <property type="project" value="UniProtKB-KW"/>
</dbReference>
<evidence type="ECO:0000313" key="5">
    <source>
        <dbReference type="Proteomes" id="UP000275256"/>
    </source>
</evidence>
<organism evidence="4 5">
    <name type="scientific">Tessaracoccus antarcticus</name>
    <dbReference type="NCBI Taxonomy" id="2479848"/>
    <lineage>
        <taxon>Bacteria</taxon>
        <taxon>Bacillati</taxon>
        <taxon>Actinomycetota</taxon>
        <taxon>Actinomycetes</taxon>
        <taxon>Propionibacteriales</taxon>
        <taxon>Propionibacteriaceae</taxon>
        <taxon>Tessaracoccus</taxon>
    </lineage>
</organism>
<gene>
    <name evidence="4" type="ORF">EAX62_09260</name>
</gene>
<dbReference type="GO" id="GO:0046872">
    <property type="term" value="F:metal ion binding"/>
    <property type="evidence" value="ECO:0007669"/>
    <property type="project" value="UniProtKB-KW"/>
</dbReference>
<keyword evidence="4" id="KW-0378">Hydrolase</keyword>
<dbReference type="FunFam" id="3.90.850.10:FF:000002">
    <property type="entry name" value="2-hydroxyhepta-2,4-diene-1,7-dioate isomerase"/>
    <property type="match status" value="1"/>
</dbReference>
<reference evidence="4 5" key="1">
    <citation type="submission" date="2018-10" db="EMBL/GenBank/DDBJ databases">
        <title>Tessaracoccus antarcticuss sp. nov., isolated from sediment.</title>
        <authorList>
            <person name="Zhou L.Y."/>
            <person name="Du Z.J."/>
        </authorList>
    </citation>
    <scope>NUCLEOTIDE SEQUENCE [LARGE SCALE GENOMIC DNA]</scope>
    <source>
        <strain evidence="4 5">JDX10</strain>
    </source>
</reference>
<dbReference type="PANTHER" id="PTHR42796:SF4">
    <property type="entry name" value="FUMARYLACETOACETATE HYDROLASE DOMAIN-CONTAINING PROTEIN 2A"/>
    <property type="match status" value="1"/>
</dbReference>
<comment type="similarity">
    <text evidence="1">Belongs to the FAH family.</text>
</comment>